<reference evidence="3" key="1">
    <citation type="submission" date="2022-10" db="EMBL/GenBank/DDBJ databases">
        <title>Tapping the CABI collections for fungal endophytes: first genome assemblies for Collariella, Neodidymelliopsis, Ascochyta clinopodiicola, Didymella pomorum, Didymosphaeria variabile, Neocosmospora piperis and Neocucurbitaria cava.</title>
        <authorList>
            <person name="Hill R."/>
        </authorList>
    </citation>
    <scope>NUCLEOTIDE SEQUENCE</scope>
    <source>
        <strain evidence="3">IMI 366586</strain>
    </source>
</reference>
<protein>
    <submittedName>
        <fullName evidence="3">Uncharacterized protein</fullName>
    </submittedName>
</protein>
<accession>A0A9W8TA54</accession>
<evidence type="ECO:0000313" key="4">
    <source>
        <dbReference type="Proteomes" id="UP001140502"/>
    </source>
</evidence>
<dbReference type="EMBL" id="JAPEUR010000453">
    <property type="protein sequence ID" value="KAJ4309214.1"/>
    <property type="molecule type" value="Genomic_DNA"/>
</dbReference>
<sequence>MPRWPFSFSSLIKKNDRPPWNVAIIPYLELKQVLSIIPELPPSKAKYDDPPEISFLVQFTRLKLFLDAKLLDKNGLAWKELQDADPDFKMIRHLHHFAVYGSGVKEDGFPEEWKDENYFTNWLFVNVMTQLRLLDEVTLRRGTDIILYTDYVKRWEDEKQKYEENLEKQKRYIERLEQKEKDRLEKGRLALEKKQKKVEAKLLKDVHEMILKIHRKLRENLREMSESCKRHNHAIKQRQECGNVYSKELKKLDPENPTKDKERFDGVRYASEQGEKWAAKSEKERNKQDELKSERGELTRKLEHYESFLLER</sequence>
<comment type="caution">
    <text evidence="3">The sequence shown here is derived from an EMBL/GenBank/DDBJ whole genome shotgun (WGS) entry which is preliminary data.</text>
</comment>
<evidence type="ECO:0000313" key="3">
    <source>
        <dbReference type="EMBL" id="KAJ4309214.1"/>
    </source>
</evidence>
<dbReference type="Proteomes" id="UP001140502">
    <property type="component" value="Unassembled WGS sequence"/>
</dbReference>
<proteinExistence type="predicted"/>
<name>A0A9W8TA54_9HYPO</name>
<feature type="region of interest" description="Disordered" evidence="2">
    <location>
        <begin position="272"/>
        <end position="296"/>
    </location>
</feature>
<organism evidence="3 4">
    <name type="scientific">Fusarium piperis</name>
    <dbReference type="NCBI Taxonomy" id="1435070"/>
    <lineage>
        <taxon>Eukaryota</taxon>
        <taxon>Fungi</taxon>
        <taxon>Dikarya</taxon>
        <taxon>Ascomycota</taxon>
        <taxon>Pezizomycotina</taxon>
        <taxon>Sordariomycetes</taxon>
        <taxon>Hypocreomycetidae</taxon>
        <taxon>Hypocreales</taxon>
        <taxon>Nectriaceae</taxon>
        <taxon>Fusarium</taxon>
        <taxon>Fusarium solani species complex</taxon>
    </lineage>
</organism>
<evidence type="ECO:0000256" key="1">
    <source>
        <dbReference type="SAM" id="Coils"/>
    </source>
</evidence>
<keyword evidence="4" id="KW-1185">Reference proteome</keyword>
<keyword evidence="1" id="KW-0175">Coiled coil</keyword>
<gene>
    <name evidence="3" type="ORF">N0V84_011635</name>
</gene>
<dbReference type="AlphaFoldDB" id="A0A9W8TA54"/>
<feature type="compositionally biased region" description="Basic and acidic residues" evidence="2">
    <location>
        <begin position="273"/>
        <end position="296"/>
    </location>
</feature>
<dbReference type="OrthoDB" id="5031313at2759"/>
<feature type="coiled-coil region" evidence="1">
    <location>
        <begin position="152"/>
        <end position="234"/>
    </location>
</feature>
<evidence type="ECO:0000256" key="2">
    <source>
        <dbReference type="SAM" id="MobiDB-lite"/>
    </source>
</evidence>